<comment type="caution">
    <text evidence="6">The sequence shown here is derived from an EMBL/GenBank/DDBJ whole genome shotgun (WGS) entry which is preliminary data.</text>
</comment>
<feature type="domain" description="HTH lysR-type" evidence="5">
    <location>
        <begin position="8"/>
        <end position="65"/>
    </location>
</feature>
<dbReference type="SUPFAM" id="SSF46785">
    <property type="entry name" value="Winged helix' DNA-binding domain"/>
    <property type="match status" value="1"/>
</dbReference>
<dbReference type="EMBL" id="JAOVZQ010000001">
    <property type="protein sequence ID" value="MCY0092659.1"/>
    <property type="molecule type" value="Genomic_DNA"/>
</dbReference>
<evidence type="ECO:0000256" key="3">
    <source>
        <dbReference type="ARBA" id="ARBA00023125"/>
    </source>
</evidence>
<sequence length="299" mass="32730">MDWKSVNFDWNRARAFLVTAEEGSLSAAARALGMAQPTLGRQVSALEQELGVALFERVGRGLTLTPSGLELMDHVRAMGEAAARMSLSASGKAQAIEGTVSISASEVDSAFRLPPIIAQLRQMAPGIDVEIVATNSESDLRRREADIAIRNYRPTQPNLVARKIRDIHGRIYATPGYLDSIGNPSTPEEYCEADFIGFNRSGEFIAAMTRFGLSLTQANFPIVSESHLVQWSHVRHGLGIGIMAADIGDAEPDVAQVLPDLDPIVIPVWLVTHREVHTSRRVRLVFDLMAKELARPFYG</sequence>
<dbReference type="PANTHER" id="PTHR30537:SF3">
    <property type="entry name" value="TRANSCRIPTIONAL REGULATORY PROTEIN"/>
    <property type="match status" value="1"/>
</dbReference>
<dbReference type="Pfam" id="PF00126">
    <property type="entry name" value="HTH_1"/>
    <property type="match status" value="1"/>
</dbReference>
<name>A0ABT3Y9X2_9HYPH</name>
<accession>A0ABT3Y9X2</accession>
<protein>
    <submittedName>
        <fullName evidence="6">LysR family transcriptional regulator</fullName>
    </submittedName>
</protein>
<dbReference type="InterPro" id="IPR036390">
    <property type="entry name" value="WH_DNA-bd_sf"/>
</dbReference>
<organism evidence="6 7">
    <name type="scientific">Hoeflea ulvae</name>
    <dbReference type="NCBI Taxonomy" id="2983764"/>
    <lineage>
        <taxon>Bacteria</taxon>
        <taxon>Pseudomonadati</taxon>
        <taxon>Pseudomonadota</taxon>
        <taxon>Alphaproteobacteria</taxon>
        <taxon>Hyphomicrobiales</taxon>
        <taxon>Rhizobiaceae</taxon>
        <taxon>Hoeflea</taxon>
    </lineage>
</organism>
<dbReference type="PANTHER" id="PTHR30537">
    <property type="entry name" value="HTH-TYPE TRANSCRIPTIONAL REGULATOR"/>
    <property type="match status" value="1"/>
</dbReference>
<evidence type="ECO:0000256" key="4">
    <source>
        <dbReference type="ARBA" id="ARBA00023163"/>
    </source>
</evidence>
<proteinExistence type="inferred from homology"/>
<evidence type="ECO:0000259" key="5">
    <source>
        <dbReference type="PROSITE" id="PS50931"/>
    </source>
</evidence>
<evidence type="ECO:0000256" key="2">
    <source>
        <dbReference type="ARBA" id="ARBA00023015"/>
    </source>
</evidence>
<keyword evidence="7" id="KW-1185">Reference proteome</keyword>
<reference evidence="6" key="1">
    <citation type="submission" date="2022-10" db="EMBL/GenBank/DDBJ databases">
        <title>Hoeflea sp. J2-29, isolated from marine algae.</title>
        <authorList>
            <person name="Kristyanto S."/>
            <person name="Kim J.M."/>
            <person name="Jeon C.O."/>
        </authorList>
    </citation>
    <scope>NUCLEOTIDE SEQUENCE</scope>
    <source>
        <strain evidence="6">J2-29</strain>
    </source>
</reference>
<keyword evidence="2" id="KW-0805">Transcription regulation</keyword>
<gene>
    <name evidence="6" type="ORF">OEG82_01160</name>
</gene>
<dbReference type="InterPro" id="IPR058163">
    <property type="entry name" value="LysR-type_TF_proteobact-type"/>
</dbReference>
<keyword evidence="3" id="KW-0238">DNA-binding</keyword>
<evidence type="ECO:0000313" key="6">
    <source>
        <dbReference type="EMBL" id="MCY0092659.1"/>
    </source>
</evidence>
<evidence type="ECO:0000256" key="1">
    <source>
        <dbReference type="ARBA" id="ARBA00009437"/>
    </source>
</evidence>
<dbReference type="PROSITE" id="PS50931">
    <property type="entry name" value="HTH_LYSR"/>
    <property type="match status" value="1"/>
</dbReference>
<dbReference type="Gene3D" id="1.10.10.10">
    <property type="entry name" value="Winged helix-like DNA-binding domain superfamily/Winged helix DNA-binding domain"/>
    <property type="match status" value="1"/>
</dbReference>
<dbReference type="InterPro" id="IPR005119">
    <property type="entry name" value="LysR_subst-bd"/>
</dbReference>
<keyword evidence="4" id="KW-0804">Transcription</keyword>
<evidence type="ECO:0000313" key="7">
    <source>
        <dbReference type="Proteomes" id="UP001081283"/>
    </source>
</evidence>
<dbReference type="RefSeq" id="WP_267610630.1">
    <property type="nucleotide sequence ID" value="NZ_JAOVZQ010000001.1"/>
</dbReference>
<dbReference type="Gene3D" id="3.40.190.290">
    <property type="match status" value="1"/>
</dbReference>
<dbReference type="SUPFAM" id="SSF53850">
    <property type="entry name" value="Periplasmic binding protein-like II"/>
    <property type="match status" value="1"/>
</dbReference>
<dbReference type="PRINTS" id="PR00039">
    <property type="entry name" value="HTHLYSR"/>
</dbReference>
<dbReference type="InterPro" id="IPR000847">
    <property type="entry name" value="LysR_HTH_N"/>
</dbReference>
<dbReference type="Pfam" id="PF03466">
    <property type="entry name" value="LysR_substrate"/>
    <property type="match status" value="1"/>
</dbReference>
<comment type="similarity">
    <text evidence="1">Belongs to the LysR transcriptional regulatory family.</text>
</comment>
<dbReference type="Proteomes" id="UP001081283">
    <property type="component" value="Unassembled WGS sequence"/>
</dbReference>
<dbReference type="InterPro" id="IPR036388">
    <property type="entry name" value="WH-like_DNA-bd_sf"/>
</dbReference>